<comment type="caution">
    <text evidence="3">The sequence shown here is derived from an EMBL/GenBank/DDBJ whole genome shotgun (WGS) entry which is preliminary data.</text>
</comment>
<comment type="similarity">
    <text evidence="1">Belongs to the short-chain dehydrogenases/reductases (SDR) family.</text>
</comment>
<accession>A0A0F9GP40</accession>
<dbReference type="EMBL" id="LAZR01017378">
    <property type="protein sequence ID" value="KKM00675.1"/>
    <property type="molecule type" value="Genomic_DNA"/>
</dbReference>
<dbReference type="Pfam" id="PF00106">
    <property type="entry name" value="adh_short"/>
    <property type="match status" value="1"/>
</dbReference>
<proteinExistence type="inferred from homology"/>
<dbReference type="PANTHER" id="PTHR24322:SF736">
    <property type="entry name" value="RETINOL DEHYDROGENASE 10"/>
    <property type="match status" value="1"/>
</dbReference>
<evidence type="ECO:0000313" key="3">
    <source>
        <dbReference type="EMBL" id="KKM00675.1"/>
    </source>
</evidence>
<protein>
    <submittedName>
        <fullName evidence="3">Uncharacterized protein</fullName>
    </submittedName>
</protein>
<dbReference type="Gene3D" id="3.40.50.720">
    <property type="entry name" value="NAD(P)-binding Rossmann-like Domain"/>
    <property type="match status" value="1"/>
</dbReference>
<keyword evidence="2" id="KW-0560">Oxidoreductase</keyword>
<dbReference type="InterPro" id="IPR036291">
    <property type="entry name" value="NAD(P)-bd_dom_sf"/>
</dbReference>
<dbReference type="InterPro" id="IPR002347">
    <property type="entry name" value="SDR_fam"/>
</dbReference>
<dbReference type="SUPFAM" id="SSF51735">
    <property type="entry name" value="NAD(P)-binding Rossmann-fold domains"/>
    <property type="match status" value="1"/>
</dbReference>
<organism evidence="3">
    <name type="scientific">marine sediment metagenome</name>
    <dbReference type="NCBI Taxonomy" id="412755"/>
    <lineage>
        <taxon>unclassified sequences</taxon>
        <taxon>metagenomes</taxon>
        <taxon>ecological metagenomes</taxon>
    </lineage>
</organism>
<feature type="non-terminal residue" evidence="3">
    <location>
        <position position="1"/>
    </location>
</feature>
<sequence length="163" mass="18387">IVNVASGSGLFGSTEPLPYITSKFAVVGLSEALFSRLKNFGIDVSVIVPTIINTAIWNTSIIKISPKLLIDFGQEKIDKVYDELREGLSKLGMSADRAVRKYIRGIKKHQLYIFDNKSLLDILSLKGRDLQEYEKFLVEYQSTNAKSMIEIFHKHGINIEDYS</sequence>
<name>A0A0F9GP40_9ZZZZ</name>
<reference evidence="3" key="1">
    <citation type="journal article" date="2015" name="Nature">
        <title>Complex archaea that bridge the gap between prokaryotes and eukaryotes.</title>
        <authorList>
            <person name="Spang A."/>
            <person name="Saw J.H."/>
            <person name="Jorgensen S.L."/>
            <person name="Zaremba-Niedzwiedzka K."/>
            <person name="Martijn J."/>
            <person name="Lind A.E."/>
            <person name="van Eijk R."/>
            <person name="Schleper C."/>
            <person name="Guy L."/>
            <person name="Ettema T.J."/>
        </authorList>
    </citation>
    <scope>NUCLEOTIDE SEQUENCE</scope>
</reference>
<dbReference type="GO" id="GO:0016616">
    <property type="term" value="F:oxidoreductase activity, acting on the CH-OH group of donors, NAD or NADP as acceptor"/>
    <property type="evidence" value="ECO:0007669"/>
    <property type="project" value="TreeGrafter"/>
</dbReference>
<evidence type="ECO:0000256" key="2">
    <source>
        <dbReference type="ARBA" id="ARBA00023002"/>
    </source>
</evidence>
<evidence type="ECO:0000256" key="1">
    <source>
        <dbReference type="ARBA" id="ARBA00006484"/>
    </source>
</evidence>
<dbReference type="PANTHER" id="PTHR24322">
    <property type="entry name" value="PKSB"/>
    <property type="match status" value="1"/>
</dbReference>
<gene>
    <name evidence="3" type="ORF">LCGC14_1802080</name>
</gene>
<dbReference type="AlphaFoldDB" id="A0A0F9GP40"/>